<dbReference type="SUPFAM" id="SSF63520">
    <property type="entry name" value="PTS-regulatory domain, PRD"/>
    <property type="match status" value="2"/>
</dbReference>
<dbReference type="SUPFAM" id="SSF50151">
    <property type="entry name" value="SacY-like RNA-binding domain"/>
    <property type="match status" value="1"/>
</dbReference>
<dbReference type="InterPro" id="IPR036650">
    <property type="entry name" value="CAT_RNA-bd_dom_sf"/>
</dbReference>
<organism evidence="3 4">
    <name type="scientific">Anaerorhabdus furcosa</name>
    <dbReference type="NCBI Taxonomy" id="118967"/>
    <lineage>
        <taxon>Bacteria</taxon>
        <taxon>Bacillati</taxon>
        <taxon>Bacillota</taxon>
        <taxon>Erysipelotrichia</taxon>
        <taxon>Erysipelotrichales</taxon>
        <taxon>Erysipelotrichaceae</taxon>
        <taxon>Anaerorhabdus</taxon>
    </lineage>
</organism>
<dbReference type="Gene3D" id="2.30.24.10">
    <property type="entry name" value="CAT RNA-binding domain"/>
    <property type="match status" value="1"/>
</dbReference>
<dbReference type="EMBL" id="FUWY01000003">
    <property type="protein sequence ID" value="SJZ70766.1"/>
    <property type="molecule type" value="Genomic_DNA"/>
</dbReference>
<evidence type="ECO:0000259" key="2">
    <source>
        <dbReference type="PROSITE" id="PS51372"/>
    </source>
</evidence>
<dbReference type="AlphaFoldDB" id="A0A1T4MV85"/>
<evidence type="ECO:0000313" key="3">
    <source>
        <dbReference type="EMBL" id="SJZ70766.1"/>
    </source>
</evidence>
<accession>A0A1T4MV85</accession>
<feature type="domain" description="PRD" evidence="2">
    <location>
        <begin position="67"/>
        <end position="172"/>
    </location>
</feature>
<dbReference type="InterPro" id="IPR036634">
    <property type="entry name" value="PRD_sf"/>
</dbReference>
<dbReference type="InterPro" id="IPR004341">
    <property type="entry name" value="CAT_RNA-bd_dom"/>
</dbReference>
<name>A0A1T4MV85_9FIRM</name>
<dbReference type="PANTHER" id="PTHR30185:SF15">
    <property type="entry name" value="CRYPTIC BETA-GLUCOSIDE BGL OPERON ANTITERMINATOR"/>
    <property type="match status" value="1"/>
</dbReference>
<dbReference type="OrthoDB" id="9813552at2"/>
<dbReference type="Gene3D" id="1.10.1790.10">
    <property type="entry name" value="PRD domain"/>
    <property type="match status" value="2"/>
</dbReference>
<dbReference type="STRING" id="118967.SAMN02745191_1423"/>
<protein>
    <submittedName>
        <fullName evidence="3">Transcriptional antiterminator, BglG family</fullName>
    </submittedName>
</protein>
<dbReference type="Pfam" id="PF03123">
    <property type="entry name" value="CAT_RBD"/>
    <property type="match status" value="1"/>
</dbReference>
<dbReference type="SMART" id="SM01061">
    <property type="entry name" value="CAT_RBD"/>
    <property type="match status" value="1"/>
</dbReference>
<evidence type="ECO:0000313" key="4">
    <source>
        <dbReference type="Proteomes" id="UP000243297"/>
    </source>
</evidence>
<dbReference type="RefSeq" id="WP_078711824.1">
    <property type="nucleotide sequence ID" value="NZ_FUWY01000003.1"/>
</dbReference>
<keyword evidence="4" id="KW-1185">Reference proteome</keyword>
<keyword evidence="1" id="KW-0677">Repeat</keyword>
<proteinExistence type="predicted"/>
<sequence length="291" mass="33879">MFLKIKKVFNNNIVLAEDERFLEVILLGKGIGYGVNQGDDVNLSKIEKTFSIESEDLQARFVKLVNDVPINHIELTKKIIEFAEKKLDTKFDDSIFIGLADHINFAIKRAKEHDELKNALLWEIKKFYRPEFNVALESLDLIAYSEGIRMSEDEASFIAMHFVNGQQSGSGVKKTVEATMIIQDILNIIKFHYKIDLDEDSINYSRFITHVRFFLQRINSTNQSNDDFLFDQIKTKYPDTYKCVKRVKLYLESKINISITNEEMLYFMLHVRRLTERAIESKKVVTEEGKA</sequence>
<feature type="domain" description="PRD" evidence="2">
    <location>
        <begin position="173"/>
        <end position="281"/>
    </location>
</feature>
<gene>
    <name evidence="3" type="ORF">SAMN02745191_1423</name>
</gene>
<dbReference type="Pfam" id="PF00874">
    <property type="entry name" value="PRD"/>
    <property type="match status" value="2"/>
</dbReference>
<dbReference type="InterPro" id="IPR050661">
    <property type="entry name" value="BglG_antiterminators"/>
</dbReference>
<dbReference type="GO" id="GO:0003723">
    <property type="term" value="F:RNA binding"/>
    <property type="evidence" value="ECO:0007669"/>
    <property type="project" value="InterPro"/>
</dbReference>
<dbReference type="PROSITE" id="PS51372">
    <property type="entry name" value="PRD_2"/>
    <property type="match status" value="2"/>
</dbReference>
<dbReference type="NCBIfam" id="NF046042">
    <property type="entry name" value="LicT"/>
    <property type="match status" value="1"/>
</dbReference>
<dbReference type="GO" id="GO:0006355">
    <property type="term" value="P:regulation of DNA-templated transcription"/>
    <property type="evidence" value="ECO:0007669"/>
    <property type="project" value="InterPro"/>
</dbReference>
<dbReference type="Proteomes" id="UP000243297">
    <property type="component" value="Unassembled WGS sequence"/>
</dbReference>
<dbReference type="InterPro" id="IPR011608">
    <property type="entry name" value="PRD"/>
</dbReference>
<reference evidence="4" key="1">
    <citation type="submission" date="2017-02" db="EMBL/GenBank/DDBJ databases">
        <authorList>
            <person name="Varghese N."/>
            <person name="Submissions S."/>
        </authorList>
    </citation>
    <scope>NUCLEOTIDE SEQUENCE [LARGE SCALE GENOMIC DNA]</scope>
    <source>
        <strain evidence="4">ATCC 25662</strain>
    </source>
</reference>
<evidence type="ECO:0000256" key="1">
    <source>
        <dbReference type="ARBA" id="ARBA00022737"/>
    </source>
</evidence>
<dbReference type="PANTHER" id="PTHR30185">
    <property type="entry name" value="CRYPTIC BETA-GLUCOSIDE BGL OPERON ANTITERMINATOR"/>
    <property type="match status" value="1"/>
</dbReference>